<gene>
    <name evidence="1" type="ORF">ACFQ4Y_01160</name>
</gene>
<reference evidence="2" key="1">
    <citation type="journal article" date="2019" name="Int. J. Syst. Evol. Microbiol.">
        <title>The Global Catalogue of Microorganisms (GCM) 10K type strain sequencing project: providing services to taxonomists for standard genome sequencing and annotation.</title>
        <authorList>
            <consortium name="The Broad Institute Genomics Platform"/>
            <consortium name="The Broad Institute Genome Sequencing Center for Infectious Disease"/>
            <person name="Wu L."/>
            <person name="Ma J."/>
        </authorList>
    </citation>
    <scope>NUCLEOTIDE SEQUENCE [LARGE SCALE GENOMIC DNA]</scope>
    <source>
        <strain evidence="2">S1</strain>
    </source>
</reference>
<dbReference type="Proteomes" id="UP001597282">
    <property type="component" value="Unassembled WGS sequence"/>
</dbReference>
<accession>A0ABW4C5V1</accession>
<evidence type="ECO:0000313" key="1">
    <source>
        <dbReference type="EMBL" id="MFD1425541.1"/>
    </source>
</evidence>
<dbReference type="EMBL" id="JBHTNU010000001">
    <property type="protein sequence ID" value="MFD1425541.1"/>
    <property type="molecule type" value="Genomic_DNA"/>
</dbReference>
<proteinExistence type="predicted"/>
<organism evidence="1 2">
    <name type="scientific">Kroppenstedtia sanguinis</name>
    <dbReference type="NCBI Taxonomy" id="1380684"/>
    <lineage>
        <taxon>Bacteria</taxon>
        <taxon>Bacillati</taxon>
        <taxon>Bacillota</taxon>
        <taxon>Bacilli</taxon>
        <taxon>Bacillales</taxon>
        <taxon>Thermoactinomycetaceae</taxon>
        <taxon>Kroppenstedtia</taxon>
    </lineage>
</organism>
<evidence type="ECO:0000313" key="2">
    <source>
        <dbReference type="Proteomes" id="UP001597282"/>
    </source>
</evidence>
<evidence type="ECO:0008006" key="3">
    <source>
        <dbReference type="Google" id="ProtNLM"/>
    </source>
</evidence>
<name>A0ABW4C5V1_9BACL</name>
<sequence>MKRFWRNIAWSFRLFILTETSRVVEKKFPDQLGFWDRQLSQMSFELVYTPEDFSQLDLPQIRDENDLPILASAVICQPDLIVTGDKDFKSREVQEYFAIYTPGEFLRFFESEDGPMSSSPRRCSSFFVILQSRKFWSDEGLVMGKAGGSVELINKLLELFEREKLRSPLKRGIVFWYDDEAEGRDLGEIRDVLGEQEIQVRELKEDNAFQIKYLLEMEQPETSFLLYAPFARPEPEGNRLLDILLYSAEFKTDETALLAEELGLDPNQARSFLQRTSYFFGKNGGRKSFAGCCPCREKKGIGRRRSLLYWPRLKVPNRQMCFARFLGKS</sequence>
<protein>
    <recommendedName>
        <fullName evidence="3">PIN domain-containing protein</fullName>
    </recommendedName>
</protein>
<dbReference type="RefSeq" id="WP_380162373.1">
    <property type="nucleotide sequence ID" value="NZ_JBHTNU010000001.1"/>
</dbReference>
<keyword evidence="2" id="KW-1185">Reference proteome</keyword>
<comment type="caution">
    <text evidence="1">The sequence shown here is derived from an EMBL/GenBank/DDBJ whole genome shotgun (WGS) entry which is preliminary data.</text>
</comment>